<dbReference type="PROSITE" id="PS51257">
    <property type="entry name" value="PROKAR_LIPOPROTEIN"/>
    <property type="match status" value="1"/>
</dbReference>
<evidence type="ECO:0000313" key="6">
    <source>
        <dbReference type="EMBL" id="MBO1514131.1"/>
    </source>
</evidence>
<evidence type="ECO:0000259" key="5">
    <source>
        <dbReference type="Pfam" id="PF00496"/>
    </source>
</evidence>
<organism evidence="6 7">
    <name type="scientific">Metabacillus bambusae</name>
    <dbReference type="NCBI Taxonomy" id="2795218"/>
    <lineage>
        <taxon>Bacteria</taxon>
        <taxon>Bacillati</taxon>
        <taxon>Bacillota</taxon>
        <taxon>Bacilli</taxon>
        <taxon>Bacillales</taxon>
        <taxon>Bacillaceae</taxon>
        <taxon>Metabacillus</taxon>
    </lineage>
</organism>
<dbReference type="Proteomes" id="UP000663981">
    <property type="component" value="Unassembled WGS sequence"/>
</dbReference>
<accession>A0ABS3N768</accession>
<comment type="similarity">
    <text evidence="1">Belongs to the bacterial solute-binding protein 5 family.</text>
</comment>
<proteinExistence type="inferred from homology"/>
<feature type="chain" id="PRO_5045247896" evidence="4">
    <location>
        <begin position="29"/>
        <end position="549"/>
    </location>
</feature>
<evidence type="ECO:0000256" key="4">
    <source>
        <dbReference type="SAM" id="SignalP"/>
    </source>
</evidence>
<sequence>MIQRKKQRYILPLIFTLLISLIVGCTNSSTSSPTNESNSNSDGKVQFHLGETINPEQVSNFNPLLATGNWENLFQYIYEPLFYFNQVEGELIPIIATDLGTWSEDQKSFTITIKDGVKWHDGTEFSAEDILYTFNSLKENKALDRYQIWGDKRLSEVVVEGDTVVFKLNEKFPSLPFYLSTVDIVPKHIFEKEDPATFLNKEPIGTGPFVFKSVNESAIILEKNAEHYSTPPKIDELVIQRFNNASTLTLALEKGEVHASTGTIAMPSIPKLLENSANKMQVYPGLTVFSVIMNNEKPGLDDVAVRKAIQLAIDRKTLIEKGEMDAVFPANPGFLPKVFGEMADDSLFENSDYSYNIEQAMKTLEDAGYKKNSNGIYEKNGKELSFVYNMASNAPAQNKEGTMITQWLQEVGIKTTVKLVTWPELTKLAMAGDFDLLQNGIEFPPDPQASLEVFHSSMTAPIGENTTGLNYMRFKDADVDKWLDEAFAADPDKRKELYAKVQKRIADLAPIAVMYNVGGHVPYRVDKFTNFKEDVPVFSALSLSQVELK</sequence>
<evidence type="ECO:0000313" key="7">
    <source>
        <dbReference type="Proteomes" id="UP000663981"/>
    </source>
</evidence>
<protein>
    <submittedName>
        <fullName evidence="6">ABC transporter substrate-binding protein</fullName>
    </submittedName>
</protein>
<evidence type="ECO:0000256" key="2">
    <source>
        <dbReference type="ARBA" id="ARBA00022448"/>
    </source>
</evidence>
<dbReference type="CDD" id="cd00995">
    <property type="entry name" value="PBP2_NikA_DppA_OppA_like"/>
    <property type="match status" value="1"/>
</dbReference>
<feature type="domain" description="Solute-binding protein family 5" evidence="5">
    <location>
        <begin position="90"/>
        <end position="456"/>
    </location>
</feature>
<evidence type="ECO:0000256" key="3">
    <source>
        <dbReference type="ARBA" id="ARBA00022729"/>
    </source>
</evidence>
<dbReference type="Gene3D" id="3.10.105.10">
    <property type="entry name" value="Dipeptide-binding Protein, Domain 3"/>
    <property type="match status" value="1"/>
</dbReference>
<reference evidence="6 7" key="1">
    <citation type="submission" date="2021-03" db="EMBL/GenBank/DDBJ databases">
        <title>Whole genome sequence of Metabacillus bambusae BG109.</title>
        <authorList>
            <person name="Jeong J.W."/>
        </authorList>
    </citation>
    <scope>NUCLEOTIDE SEQUENCE [LARGE SCALE GENOMIC DNA]</scope>
    <source>
        <strain evidence="6 7">BG109</strain>
    </source>
</reference>
<dbReference type="PANTHER" id="PTHR30290">
    <property type="entry name" value="PERIPLASMIC BINDING COMPONENT OF ABC TRANSPORTER"/>
    <property type="match status" value="1"/>
</dbReference>
<dbReference type="PANTHER" id="PTHR30290:SF9">
    <property type="entry name" value="OLIGOPEPTIDE-BINDING PROTEIN APPA"/>
    <property type="match status" value="1"/>
</dbReference>
<feature type="signal peptide" evidence="4">
    <location>
        <begin position="1"/>
        <end position="28"/>
    </location>
</feature>
<dbReference type="InterPro" id="IPR039424">
    <property type="entry name" value="SBP_5"/>
</dbReference>
<dbReference type="RefSeq" id="WP_207981059.1">
    <property type="nucleotide sequence ID" value="NZ_JAGDEL010000020.1"/>
</dbReference>
<keyword evidence="3 4" id="KW-0732">Signal</keyword>
<dbReference type="SUPFAM" id="SSF53850">
    <property type="entry name" value="Periplasmic binding protein-like II"/>
    <property type="match status" value="1"/>
</dbReference>
<evidence type="ECO:0000256" key="1">
    <source>
        <dbReference type="ARBA" id="ARBA00005695"/>
    </source>
</evidence>
<keyword evidence="7" id="KW-1185">Reference proteome</keyword>
<comment type="caution">
    <text evidence="6">The sequence shown here is derived from an EMBL/GenBank/DDBJ whole genome shotgun (WGS) entry which is preliminary data.</text>
</comment>
<gene>
    <name evidence="6" type="ORF">I7822_21135</name>
</gene>
<dbReference type="InterPro" id="IPR030678">
    <property type="entry name" value="Peptide/Ni-bd"/>
</dbReference>
<keyword evidence="2" id="KW-0813">Transport</keyword>
<dbReference type="PIRSF" id="PIRSF002741">
    <property type="entry name" value="MppA"/>
    <property type="match status" value="1"/>
</dbReference>
<dbReference type="Pfam" id="PF00496">
    <property type="entry name" value="SBP_bac_5"/>
    <property type="match status" value="1"/>
</dbReference>
<dbReference type="Gene3D" id="3.40.190.10">
    <property type="entry name" value="Periplasmic binding protein-like II"/>
    <property type="match status" value="1"/>
</dbReference>
<name>A0ABS3N768_9BACI</name>
<dbReference type="InterPro" id="IPR000914">
    <property type="entry name" value="SBP_5_dom"/>
</dbReference>
<dbReference type="EMBL" id="JAGDEL010000020">
    <property type="protein sequence ID" value="MBO1514131.1"/>
    <property type="molecule type" value="Genomic_DNA"/>
</dbReference>